<organism evidence="1 2">
    <name type="scientific">Ferrovum myxofaciens</name>
    <dbReference type="NCBI Taxonomy" id="416213"/>
    <lineage>
        <taxon>Bacteria</taxon>
        <taxon>Pseudomonadati</taxon>
        <taxon>Pseudomonadota</taxon>
        <taxon>Betaproteobacteria</taxon>
        <taxon>Ferrovales</taxon>
        <taxon>Ferrovaceae</taxon>
        <taxon>Ferrovum</taxon>
    </lineage>
</organism>
<dbReference type="STRING" id="1789004.FEMY_22790"/>
<evidence type="ECO:0000313" key="2">
    <source>
        <dbReference type="Proteomes" id="UP000075653"/>
    </source>
</evidence>
<keyword evidence="2" id="KW-1185">Reference proteome</keyword>
<dbReference type="EMBL" id="LRRD01000094">
    <property type="protein sequence ID" value="KXW57203.1"/>
    <property type="molecule type" value="Genomic_DNA"/>
</dbReference>
<protein>
    <submittedName>
        <fullName evidence="1">Uncharacterized protein</fullName>
    </submittedName>
</protein>
<comment type="caution">
    <text evidence="1">The sequence shown here is derived from an EMBL/GenBank/DDBJ whole genome shotgun (WGS) entry which is preliminary data.</text>
</comment>
<proteinExistence type="predicted"/>
<accession>A0A149VVE8</accession>
<gene>
    <name evidence="1" type="ORF">FEMY_22790</name>
</gene>
<dbReference type="PATRIC" id="fig|1789004.3.peg.2400"/>
<reference evidence="1 2" key="1">
    <citation type="submission" date="2016-01" db="EMBL/GenBank/DDBJ databases">
        <title>Genome sequence of the acidophilic iron oxidising Ferrovum strain Z-31.</title>
        <authorList>
            <person name="Poehlein A."/>
            <person name="Ullrich S.R."/>
            <person name="Schloemann M."/>
            <person name="Muehling M."/>
            <person name="Daniel R."/>
        </authorList>
    </citation>
    <scope>NUCLEOTIDE SEQUENCE [LARGE SCALE GENOMIC DNA]</scope>
    <source>
        <strain evidence="1 2">Z-31</strain>
    </source>
</reference>
<dbReference type="Proteomes" id="UP000075653">
    <property type="component" value="Unassembled WGS sequence"/>
</dbReference>
<evidence type="ECO:0000313" key="1">
    <source>
        <dbReference type="EMBL" id="KXW57203.1"/>
    </source>
</evidence>
<dbReference type="AlphaFoldDB" id="A0A149VVE8"/>
<sequence length="38" mass="4385">MIFAIVEQMNTVGKVEKLTDRPVMAMSVRRDFLQGIYP</sequence>
<name>A0A149VVE8_9PROT</name>